<protein>
    <submittedName>
        <fullName evidence="1">Uncharacterized protein</fullName>
    </submittedName>
</protein>
<evidence type="ECO:0000313" key="1">
    <source>
        <dbReference type="EMBL" id="CEK92277.1"/>
    </source>
</evidence>
<reference evidence="1" key="1">
    <citation type="submission" date="2014-12" db="EMBL/GenBank/DDBJ databases">
        <title>Insight into the proteome of Arion vulgaris.</title>
        <authorList>
            <person name="Aradska J."/>
            <person name="Bulat T."/>
            <person name="Smidak R."/>
            <person name="Sarate P."/>
            <person name="Gangsoo J."/>
            <person name="Sialana F."/>
            <person name="Bilban M."/>
            <person name="Lubec G."/>
        </authorList>
    </citation>
    <scope>NUCLEOTIDE SEQUENCE</scope>
    <source>
        <tissue evidence="1">Skin</tissue>
    </source>
</reference>
<feature type="non-terminal residue" evidence="1">
    <location>
        <position position="80"/>
    </location>
</feature>
<name>A0A0B7BHB7_9EUPU</name>
<sequence length="80" mass="9124">SLKSTIRDTAIKLNNTKMVACAKIEDYNLLFSALRPFHNYNLLTILCELYVVWAKECMYVVSTQLSVLKYLQISSSNSLS</sequence>
<feature type="non-terminal residue" evidence="1">
    <location>
        <position position="1"/>
    </location>
</feature>
<gene>
    <name evidence="1" type="primary">ORF187457</name>
</gene>
<organism evidence="1">
    <name type="scientific">Arion vulgaris</name>
    <dbReference type="NCBI Taxonomy" id="1028688"/>
    <lineage>
        <taxon>Eukaryota</taxon>
        <taxon>Metazoa</taxon>
        <taxon>Spiralia</taxon>
        <taxon>Lophotrochozoa</taxon>
        <taxon>Mollusca</taxon>
        <taxon>Gastropoda</taxon>
        <taxon>Heterobranchia</taxon>
        <taxon>Euthyneura</taxon>
        <taxon>Panpulmonata</taxon>
        <taxon>Eupulmonata</taxon>
        <taxon>Stylommatophora</taxon>
        <taxon>Helicina</taxon>
        <taxon>Arionoidea</taxon>
        <taxon>Arionidae</taxon>
        <taxon>Arion</taxon>
    </lineage>
</organism>
<accession>A0A0B7BHB7</accession>
<dbReference type="AlphaFoldDB" id="A0A0B7BHB7"/>
<proteinExistence type="predicted"/>
<dbReference type="EMBL" id="HACG01045412">
    <property type="protein sequence ID" value="CEK92277.1"/>
    <property type="molecule type" value="Transcribed_RNA"/>
</dbReference>